<evidence type="ECO:0000256" key="1">
    <source>
        <dbReference type="SAM" id="Phobius"/>
    </source>
</evidence>
<organism evidence="2 3">
    <name type="scientific">Candidatus Nealsonbacteria bacterium CG23_combo_of_CG06-09_8_20_14_all_38_19</name>
    <dbReference type="NCBI Taxonomy" id="1974721"/>
    <lineage>
        <taxon>Bacteria</taxon>
        <taxon>Candidatus Nealsoniibacteriota</taxon>
    </lineage>
</organism>
<keyword evidence="1" id="KW-0472">Membrane</keyword>
<keyword evidence="1" id="KW-0812">Transmembrane</keyword>
<dbReference type="AlphaFoldDB" id="A0A2G9YWI6"/>
<accession>A0A2G9YWI6</accession>
<reference evidence="2 3" key="1">
    <citation type="submission" date="2017-09" db="EMBL/GenBank/DDBJ databases">
        <title>Depth-based differentiation of microbial function through sediment-hosted aquifers and enrichment of novel symbionts in the deep terrestrial subsurface.</title>
        <authorList>
            <person name="Probst A.J."/>
            <person name="Ladd B."/>
            <person name="Jarett J.K."/>
            <person name="Geller-Mcgrath D.E."/>
            <person name="Sieber C.M."/>
            <person name="Emerson J.B."/>
            <person name="Anantharaman K."/>
            <person name="Thomas B.C."/>
            <person name="Malmstrom R."/>
            <person name="Stieglmeier M."/>
            <person name="Klingl A."/>
            <person name="Woyke T."/>
            <person name="Ryan C.M."/>
            <person name="Banfield J.F."/>
        </authorList>
    </citation>
    <scope>NUCLEOTIDE SEQUENCE [LARGE SCALE GENOMIC DNA]</scope>
    <source>
        <strain evidence="2">CG23_combo_of_CG06-09_8_20_14_all_38_19</strain>
    </source>
</reference>
<evidence type="ECO:0000313" key="3">
    <source>
        <dbReference type="Proteomes" id="UP000230273"/>
    </source>
</evidence>
<evidence type="ECO:0008006" key="4">
    <source>
        <dbReference type="Google" id="ProtNLM"/>
    </source>
</evidence>
<proteinExistence type="predicted"/>
<protein>
    <recommendedName>
        <fullName evidence="4">Baseplate protein J-like domain-containing protein</fullName>
    </recommendedName>
</protein>
<evidence type="ECO:0000313" key="2">
    <source>
        <dbReference type="EMBL" id="PIP23549.1"/>
    </source>
</evidence>
<feature type="transmembrane region" description="Helical" evidence="1">
    <location>
        <begin position="46"/>
        <end position="66"/>
    </location>
</feature>
<dbReference type="Proteomes" id="UP000230273">
    <property type="component" value="Unassembled WGS sequence"/>
</dbReference>
<sequence>MPDKKFFDIYPPSKITPEEDRSSQTTEEEMVRPVHKKRSSFSLRKFFIVSISLSLAGVTVFSYFNFTKAEIRIWPKTQFLEFREKITADIKFNQNDPALYMEKRMIPARLVEEEKNGSQQFPSTGKFLKEIKAKGQIRLFNSYSTASQTLVASTRFISSEGRLFKSLEKVTIPGAKYDSKGKLQAGYVDVEAEASEAGDDYNIAPSTFSIPGFVGTAKYTAFYGKSFSPMAGGFKGEVPQVTQGDLDRAKATLTAKILEDSKSSIRNKIDKDYILLNEALKEEVIEASSLVPAGSQADSFNYQIKIKIKALVFKKPDLENFAKEFILLNAPEGKVVDEKSMKINYSQSGVNFDSGEINLDFDFSANVYRDINERDIKEVLKGKSVKEANFILEAQPEISKIEIKFWPLPLSKIPSSIEQIKIKLDLSL</sequence>
<keyword evidence="1" id="KW-1133">Transmembrane helix</keyword>
<gene>
    <name evidence="2" type="ORF">COX36_02750</name>
</gene>
<name>A0A2G9YWI6_9BACT</name>
<dbReference type="EMBL" id="PCRP01000044">
    <property type="protein sequence ID" value="PIP23549.1"/>
    <property type="molecule type" value="Genomic_DNA"/>
</dbReference>
<comment type="caution">
    <text evidence="2">The sequence shown here is derived from an EMBL/GenBank/DDBJ whole genome shotgun (WGS) entry which is preliminary data.</text>
</comment>